<dbReference type="AlphaFoldDB" id="A0A1V2UT05"/>
<evidence type="ECO:0000313" key="1">
    <source>
        <dbReference type="EMBL" id="ONN53100.1"/>
    </source>
</evidence>
<accession>A0A1V2UT05</accession>
<reference evidence="1 2" key="1">
    <citation type="submission" date="2015-07" db="EMBL/GenBank/DDBJ databases">
        <title>Acinetobacter yuneri, a novel member of Acinetobacter calcoaceticus-Acinetobacter baumannii complex isolated from clinical specimen.</title>
        <authorList>
            <person name="Yu Y."/>
        </authorList>
    </citation>
    <scope>NUCLEOTIDE SEQUENCE [LARGE SCALE GENOMIC DNA]</scope>
    <source>
        <strain evidence="1 2">A362</strain>
    </source>
</reference>
<evidence type="ECO:0000313" key="2">
    <source>
        <dbReference type="Proteomes" id="UP000189376"/>
    </source>
</evidence>
<proteinExistence type="predicted"/>
<organism evidence="1 2">
    <name type="scientific">Acinetobacter genomosp. 33YU</name>
    <dbReference type="NCBI Taxonomy" id="1675530"/>
    <lineage>
        <taxon>Bacteria</taxon>
        <taxon>Pseudomonadati</taxon>
        <taxon>Pseudomonadota</taxon>
        <taxon>Gammaproteobacteria</taxon>
        <taxon>Moraxellales</taxon>
        <taxon>Moraxellaceae</taxon>
        <taxon>Acinetobacter</taxon>
    </lineage>
</organism>
<name>A0A1V2UT05_9GAMM</name>
<dbReference type="Proteomes" id="UP000189376">
    <property type="component" value="Unassembled WGS sequence"/>
</dbReference>
<gene>
    <name evidence="1" type="ORF">AC058_15275</name>
</gene>
<keyword evidence="2" id="KW-1185">Reference proteome</keyword>
<sequence length="59" mass="6918">MTNASYLYEFVLILNFEQNKSLKFVLVDKAQYIVSKQNARVGNIVCLTQLVPFWSYKIQ</sequence>
<protein>
    <submittedName>
        <fullName evidence="1">Uncharacterized protein</fullName>
    </submittedName>
</protein>
<dbReference type="EMBL" id="LFZS01000013">
    <property type="protein sequence ID" value="ONN53100.1"/>
    <property type="molecule type" value="Genomic_DNA"/>
</dbReference>
<comment type="caution">
    <text evidence="1">The sequence shown here is derived from an EMBL/GenBank/DDBJ whole genome shotgun (WGS) entry which is preliminary data.</text>
</comment>